<reference evidence="2 3" key="1">
    <citation type="journal article" date="2013" name="Curr. Biol.">
        <title>The Genome of the Foraminiferan Reticulomyxa filosa.</title>
        <authorList>
            <person name="Glockner G."/>
            <person name="Hulsmann N."/>
            <person name="Schleicher M."/>
            <person name="Noegel A.A."/>
            <person name="Eichinger L."/>
            <person name="Gallinger C."/>
            <person name="Pawlowski J."/>
            <person name="Sierra R."/>
            <person name="Euteneuer U."/>
            <person name="Pillet L."/>
            <person name="Moustafa A."/>
            <person name="Platzer M."/>
            <person name="Groth M."/>
            <person name="Szafranski K."/>
            <person name="Schliwa M."/>
        </authorList>
    </citation>
    <scope>NUCLEOTIDE SEQUENCE [LARGE SCALE GENOMIC DNA]</scope>
</reference>
<evidence type="ECO:0000313" key="3">
    <source>
        <dbReference type="Proteomes" id="UP000023152"/>
    </source>
</evidence>
<name>X6LSL2_RETFI</name>
<protein>
    <submittedName>
        <fullName evidence="2">Gram-positive cocci surface protein</fullName>
    </submittedName>
</protein>
<keyword evidence="3" id="KW-1185">Reference proteome</keyword>
<gene>
    <name evidence="2" type="ORF">RFI_32756</name>
</gene>
<feature type="compositionally biased region" description="Low complexity" evidence="1">
    <location>
        <begin position="33"/>
        <end position="59"/>
    </location>
</feature>
<feature type="region of interest" description="Disordered" evidence="1">
    <location>
        <begin position="134"/>
        <end position="218"/>
    </location>
</feature>
<sequence>KLMVSPQSTSTTTSTSSTKATETKKEKNPFILTTTDNNTNATAKQEGTDTSSKRTTSSSPLIATDEDLKRDPANPFNMNQIFGDFSRAAQMLLNKSGQGNMEDLKKTIPPFDWSLINPSVFGGKFEDISTEDRSYFSGQKRKEWDAEQTNLTTSASASTSTSMSSDASATSSLRPGSTAPKLSKREREEMNAKMGTSAENAMSYIKPTNDGTTTSGPH</sequence>
<feature type="compositionally biased region" description="Basic and acidic residues" evidence="1">
    <location>
        <begin position="134"/>
        <end position="145"/>
    </location>
</feature>
<dbReference type="Proteomes" id="UP000023152">
    <property type="component" value="Unassembled WGS sequence"/>
</dbReference>
<accession>X6LSL2</accession>
<proteinExistence type="predicted"/>
<dbReference type="EMBL" id="ASPP01029115">
    <property type="protein sequence ID" value="ETO04639.1"/>
    <property type="molecule type" value="Genomic_DNA"/>
</dbReference>
<feature type="compositionally biased region" description="Low complexity" evidence="1">
    <location>
        <begin position="152"/>
        <end position="172"/>
    </location>
</feature>
<dbReference type="AlphaFoldDB" id="X6LSL2"/>
<organism evidence="2 3">
    <name type="scientific">Reticulomyxa filosa</name>
    <dbReference type="NCBI Taxonomy" id="46433"/>
    <lineage>
        <taxon>Eukaryota</taxon>
        <taxon>Sar</taxon>
        <taxon>Rhizaria</taxon>
        <taxon>Retaria</taxon>
        <taxon>Foraminifera</taxon>
        <taxon>Monothalamids</taxon>
        <taxon>Reticulomyxidae</taxon>
        <taxon>Reticulomyxa</taxon>
    </lineage>
</organism>
<comment type="caution">
    <text evidence="2">The sequence shown here is derived from an EMBL/GenBank/DDBJ whole genome shotgun (WGS) entry which is preliminary data.</text>
</comment>
<feature type="compositionally biased region" description="Polar residues" evidence="1">
    <location>
        <begin position="209"/>
        <end position="218"/>
    </location>
</feature>
<evidence type="ECO:0000313" key="2">
    <source>
        <dbReference type="EMBL" id="ETO04639.1"/>
    </source>
</evidence>
<feature type="compositionally biased region" description="Low complexity" evidence="1">
    <location>
        <begin position="8"/>
        <end position="20"/>
    </location>
</feature>
<feature type="non-terminal residue" evidence="2">
    <location>
        <position position="1"/>
    </location>
</feature>
<feature type="region of interest" description="Disordered" evidence="1">
    <location>
        <begin position="1"/>
        <end position="74"/>
    </location>
</feature>
<evidence type="ECO:0000256" key="1">
    <source>
        <dbReference type="SAM" id="MobiDB-lite"/>
    </source>
</evidence>